<dbReference type="SMART" id="SM00861">
    <property type="entry name" value="Transket_pyr"/>
    <property type="match status" value="1"/>
</dbReference>
<dbReference type="InterPro" id="IPR005475">
    <property type="entry name" value="Transketolase-like_Pyr-bd"/>
</dbReference>
<keyword evidence="3" id="KW-0786">Thiamine pyrophosphate</keyword>
<dbReference type="InterPro" id="IPR009014">
    <property type="entry name" value="Transketo_C/PFOR_II"/>
</dbReference>
<evidence type="ECO:0000256" key="3">
    <source>
        <dbReference type="ARBA" id="ARBA00023052"/>
    </source>
</evidence>
<comment type="cofactor">
    <cofactor evidence="1">
        <name>thiamine diphosphate</name>
        <dbReference type="ChEBI" id="CHEBI:58937"/>
    </cofactor>
</comment>
<dbReference type="InterPro" id="IPR033248">
    <property type="entry name" value="Transketolase_C"/>
</dbReference>
<dbReference type="PANTHER" id="PTHR43825:SF1">
    <property type="entry name" value="TRANSKETOLASE-LIKE PYRIMIDINE-BINDING DOMAIN-CONTAINING PROTEIN"/>
    <property type="match status" value="1"/>
</dbReference>
<name>A0A7C3AQW2_9BACT</name>
<dbReference type="FunFam" id="3.40.50.970:FF:000129">
    <property type="entry name" value="Transketolase"/>
    <property type="match status" value="1"/>
</dbReference>
<dbReference type="Gene3D" id="3.40.50.920">
    <property type="match status" value="1"/>
</dbReference>
<dbReference type="Pfam" id="PF02779">
    <property type="entry name" value="Transket_pyr"/>
    <property type="match status" value="1"/>
</dbReference>
<dbReference type="InterPro" id="IPR029061">
    <property type="entry name" value="THDP-binding"/>
</dbReference>
<feature type="domain" description="Transketolase-like pyrimidine-binding" evidence="4">
    <location>
        <begin position="13"/>
        <end position="178"/>
    </location>
</feature>
<protein>
    <submittedName>
        <fullName evidence="5">Transketolase family protein</fullName>
    </submittedName>
</protein>
<reference evidence="5" key="1">
    <citation type="journal article" date="2020" name="mSystems">
        <title>Genome- and Community-Level Interaction Insights into Carbon Utilization and Element Cycling Functions of Hydrothermarchaeota in Hydrothermal Sediment.</title>
        <authorList>
            <person name="Zhou Z."/>
            <person name="Liu Y."/>
            <person name="Xu W."/>
            <person name="Pan J."/>
            <person name="Luo Z.H."/>
            <person name="Li M."/>
        </authorList>
    </citation>
    <scope>NUCLEOTIDE SEQUENCE [LARGE SCALE GENOMIC DNA]</scope>
    <source>
        <strain evidence="5">SpSt-192</strain>
    </source>
</reference>
<dbReference type="SUPFAM" id="SSF52922">
    <property type="entry name" value="TK C-terminal domain-like"/>
    <property type="match status" value="1"/>
</dbReference>
<evidence type="ECO:0000259" key="4">
    <source>
        <dbReference type="SMART" id="SM00861"/>
    </source>
</evidence>
<dbReference type="SUPFAM" id="SSF52518">
    <property type="entry name" value="Thiamin diphosphate-binding fold (THDP-binding)"/>
    <property type="match status" value="1"/>
</dbReference>
<gene>
    <name evidence="5" type="ORF">ENP13_01475</name>
</gene>
<comment type="similarity">
    <text evidence="2">Belongs to the transketolase family.</text>
</comment>
<sequence length="320" mass="33910">MNLGTRVGLKLGKATRDAFGEALRDLGREFPDIVVIDGDVSNSTRTEWFAKEFPDRFFNVGIAESNLVGVASGLAACGKIPVAASFACFLLCNAFDQIRMSVAFPRLNVKLVGSHAGISIGEDGPSQMGIEDVALACALPGLAVLVPADEHATRSATRAMILHEGPTYLRLGRPPVPVVYDESFEFVIGKAYQLRAGHDVTLVANGIMVAAALDAAEELAGRGIQARVLDMPTVKPIDEEALVAAAQETGGIVVAEEHLHYGGLGSVVAMTVARRYPCPMAFVDLDDTYAESGAPDDLLRAYGLTAERIVEAAESVVARR</sequence>
<dbReference type="PANTHER" id="PTHR43825">
    <property type="entry name" value="PYRUVATE DEHYDROGENASE E1 COMPONENT"/>
    <property type="match status" value="1"/>
</dbReference>
<evidence type="ECO:0000256" key="1">
    <source>
        <dbReference type="ARBA" id="ARBA00001964"/>
    </source>
</evidence>
<evidence type="ECO:0000313" key="5">
    <source>
        <dbReference type="EMBL" id="HEX69902.1"/>
    </source>
</evidence>
<dbReference type="Pfam" id="PF02780">
    <property type="entry name" value="Transketolase_C"/>
    <property type="match status" value="1"/>
</dbReference>
<organism evidence="5">
    <name type="scientific">Thermorudis sp</name>
    <dbReference type="NCBI Taxonomy" id="1969470"/>
    <lineage>
        <taxon>Bacteria</taxon>
        <taxon>Pseudomonadati</taxon>
        <taxon>Thermomicrobiota</taxon>
        <taxon>Thermomicrobia</taxon>
        <taxon>Thermomicrobia incertae sedis</taxon>
        <taxon>Thermorudis</taxon>
    </lineage>
</organism>
<dbReference type="EMBL" id="DSID01000117">
    <property type="protein sequence ID" value="HEX69902.1"/>
    <property type="molecule type" value="Genomic_DNA"/>
</dbReference>
<accession>A0A7C3AQW2</accession>
<dbReference type="Gene3D" id="3.40.50.970">
    <property type="match status" value="1"/>
</dbReference>
<dbReference type="AlphaFoldDB" id="A0A7C3AQW2"/>
<proteinExistence type="inferred from homology"/>
<evidence type="ECO:0000256" key="2">
    <source>
        <dbReference type="ARBA" id="ARBA00007131"/>
    </source>
</evidence>
<dbReference type="CDD" id="cd07033">
    <property type="entry name" value="TPP_PYR_DXS_TK_like"/>
    <property type="match status" value="1"/>
</dbReference>
<comment type="caution">
    <text evidence="5">The sequence shown here is derived from an EMBL/GenBank/DDBJ whole genome shotgun (WGS) entry which is preliminary data.</text>
</comment>
<dbReference type="InterPro" id="IPR051157">
    <property type="entry name" value="PDH/Transketolase"/>
</dbReference>